<accession>L1JEQ9</accession>
<dbReference type="GeneID" id="17303470"/>
<dbReference type="InterPro" id="IPR046345">
    <property type="entry name" value="TraB_PrgY-like"/>
</dbReference>
<dbReference type="STRING" id="905079.L1JEQ9"/>
<evidence type="ECO:0000313" key="3">
    <source>
        <dbReference type="Proteomes" id="UP000011087"/>
    </source>
</evidence>
<dbReference type="CDD" id="cd14726">
    <property type="entry name" value="TraB_PrgY-like"/>
    <property type="match status" value="1"/>
</dbReference>
<proteinExistence type="predicted"/>
<dbReference type="InterPro" id="IPR029052">
    <property type="entry name" value="Metallo-depent_PP-like"/>
</dbReference>
<dbReference type="PANTHER" id="PTHR21530:SF7">
    <property type="entry name" value="TRAB DOMAIN-CONTAINING PROTEIN"/>
    <property type="match status" value="1"/>
</dbReference>
<dbReference type="HOGENOM" id="CLU_380131_0_0_1"/>
<reference evidence="2" key="3">
    <citation type="submission" date="2016-03" db="UniProtKB">
        <authorList>
            <consortium name="EnsemblProtists"/>
        </authorList>
    </citation>
    <scope>IDENTIFICATION</scope>
</reference>
<dbReference type="InterPro" id="IPR002816">
    <property type="entry name" value="TraB/PrgY/GumN_fam"/>
</dbReference>
<dbReference type="KEGG" id="gtt:GUITHDRAFT_137989"/>
<reference evidence="1 3" key="1">
    <citation type="journal article" date="2012" name="Nature">
        <title>Algal genomes reveal evolutionary mosaicism and the fate of nucleomorphs.</title>
        <authorList>
            <consortium name="DOE Joint Genome Institute"/>
            <person name="Curtis B.A."/>
            <person name="Tanifuji G."/>
            <person name="Burki F."/>
            <person name="Gruber A."/>
            <person name="Irimia M."/>
            <person name="Maruyama S."/>
            <person name="Arias M.C."/>
            <person name="Ball S.G."/>
            <person name="Gile G.H."/>
            <person name="Hirakawa Y."/>
            <person name="Hopkins J.F."/>
            <person name="Kuo A."/>
            <person name="Rensing S.A."/>
            <person name="Schmutz J."/>
            <person name="Symeonidi A."/>
            <person name="Elias M."/>
            <person name="Eveleigh R.J."/>
            <person name="Herman E.K."/>
            <person name="Klute M.J."/>
            <person name="Nakayama T."/>
            <person name="Obornik M."/>
            <person name="Reyes-Prieto A."/>
            <person name="Armbrust E.V."/>
            <person name="Aves S.J."/>
            <person name="Beiko R.G."/>
            <person name="Coutinho P."/>
            <person name="Dacks J.B."/>
            <person name="Durnford D.G."/>
            <person name="Fast N.M."/>
            <person name="Green B.R."/>
            <person name="Grisdale C.J."/>
            <person name="Hempel F."/>
            <person name="Henrissat B."/>
            <person name="Hoppner M.P."/>
            <person name="Ishida K."/>
            <person name="Kim E."/>
            <person name="Koreny L."/>
            <person name="Kroth P.G."/>
            <person name="Liu Y."/>
            <person name="Malik S.B."/>
            <person name="Maier U.G."/>
            <person name="McRose D."/>
            <person name="Mock T."/>
            <person name="Neilson J.A."/>
            <person name="Onodera N.T."/>
            <person name="Poole A.M."/>
            <person name="Pritham E.J."/>
            <person name="Richards T.A."/>
            <person name="Rocap G."/>
            <person name="Roy S.W."/>
            <person name="Sarai C."/>
            <person name="Schaack S."/>
            <person name="Shirato S."/>
            <person name="Slamovits C.H."/>
            <person name="Spencer D.F."/>
            <person name="Suzuki S."/>
            <person name="Worden A.Z."/>
            <person name="Zauner S."/>
            <person name="Barry K."/>
            <person name="Bell C."/>
            <person name="Bharti A.K."/>
            <person name="Crow J.A."/>
            <person name="Grimwood J."/>
            <person name="Kramer R."/>
            <person name="Lindquist E."/>
            <person name="Lucas S."/>
            <person name="Salamov A."/>
            <person name="McFadden G.I."/>
            <person name="Lane C.E."/>
            <person name="Keeling P.J."/>
            <person name="Gray M.W."/>
            <person name="Grigoriev I.V."/>
            <person name="Archibald J.M."/>
        </authorList>
    </citation>
    <scope>NUCLEOTIDE SEQUENCE</scope>
    <source>
        <strain evidence="1 3">CCMP2712</strain>
    </source>
</reference>
<dbReference type="Proteomes" id="UP000011087">
    <property type="component" value="Unassembled WGS sequence"/>
</dbReference>
<dbReference type="eggNOG" id="KOG2860">
    <property type="taxonomic scope" value="Eukaryota"/>
</dbReference>
<dbReference type="EMBL" id="JH992993">
    <property type="protein sequence ID" value="EKX46595.1"/>
    <property type="molecule type" value="Genomic_DNA"/>
</dbReference>
<dbReference type="Pfam" id="PF01963">
    <property type="entry name" value="TraB_PrgY_gumN"/>
    <property type="match status" value="1"/>
</dbReference>
<reference evidence="3" key="2">
    <citation type="submission" date="2012-11" db="EMBL/GenBank/DDBJ databases">
        <authorList>
            <person name="Kuo A."/>
            <person name="Curtis B.A."/>
            <person name="Tanifuji G."/>
            <person name="Burki F."/>
            <person name="Gruber A."/>
            <person name="Irimia M."/>
            <person name="Maruyama S."/>
            <person name="Arias M.C."/>
            <person name="Ball S.G."/>
            <person name="Gile G.H."/>
            <person name="Hirakawa Y."/>
            <person name="Hopkins J.F."/>
            <person name="Rensing S.A."/>
            <person name="Schmutz J."/>
            <person name="Symeonidi A."/>
            <person name="Elias M."/>
            <person name="Eveleigh R.J."/>
            <person name="Herman E.K."/>
            <person name="Klute M.J."/>
            <person name="Nakayama T."/>
            <person name="Obornik M."/>
            <person name="Reyes-Prieto A."/>
            <person name="Armbrust E.V."/>
            <person name="Aves S.J."/>
            <person name="Beiko R.G."/>
            <person name="Coutinho P."/>
            <person name="Dacks J.B."/>
            <person name="Durnford D.G."/>
            <person name="Fast N.M."/>
            <person name="Green B.R."/>
            <person name="Grisdale C."/>
            <person name="Hempe F."/>
            <person name="Henrissat B."/>
            <person name="Hoppner M.P."/>
            <person name="Ishida K.-I."/>
            <person name="Kim E."/>
            <person name="Koreny L."/>
            <person name="Kroth P.G."/>
            <person name="Liu Y."/>
            <person name="Malik S.-B."/>
            <person name="Maier U.G."/>
            <person name="McRose D."/>
            <person name="Mock T."/>
            <person name="Neilson J.A."/>
            <person name="Onodera N.T."/>
            <person name="Poole A.M."/>
            <person name="Pritham E.J."/>
            <person name="Richards T.A."/>
            <person name="Rocap G."/>
            <person name="Roy S.W."/>
            <person name="Sarai C."/>
            <person name="Schaack S."/>
            <person name="Shirato S."/>
            <person name="Slamovits C.H."/>
            <person name="Spencer D.F."/>
            <person name="Suzuki S."/>
            <person name="Worden A.Z."/>
            <person name="Zauner S."/>
            <person name="Barry K."/>
            <person name="Bell C."/>
            <person name="Bharti A.K."/>
            <person name="Crow J.A."/>
            <person name="Grimwood J."/>
            <person name="Kramer R."/>
            <person name="Lindquist E."/>
            <person name="Lucas S."/>
            <person name="Salamov A."/>
            <person name="McFadden G.I."/>
            <person name="Lane C.E."/>
            <person name="Keeling P.J."/>
            <person name="Gray M.W."/>
            <person name="Grigoriev I.V."/>
            <person name="Archibald J.M."/>
        </authorList>
    </citation>
    <scope>NUCLEOTIDE SEQUENCE</scope>
    <source>
        <strain evidence="3">CCMP2712</strain>
    </source>
</reference>
<dbReference type="EnsemblProtists" id="EKX46595">
    <property type="protein sequence ID" value="EKX46595"/>
    <property type="gene ID" value="GUITHDRAFT_137989"/>
</dbReference>
<sequence>MMVRRSSSGAEGKCYFTAGMQPNLESLRRFAQESECLCCNDSGCEEMELAEGAQIVFGGTGRIEGPLDLLFLRRMIGIKYKYPEKVHLLIGSREIDLLEAWVDFDRLGRYVQGNQQNLDRQGVEEEVKKGGSKIFKAACEQHLGESSEPRGEEGKGCCEDSLMNGLEKLTGYAQVIEEYLRSCRFAHYFGRTIFIHGCWNLSVCALFSNYMQTENTKGCFVDFLNCHFSDAVDNLLATARASGDVEDDLEYLRHAVRFCFKDIIPIDFFDILQFRNVVCSHSVLGFIPTIIQHDDVSIIGLDLSAPTHLLDEHHDIVVAPESCCCSLSFTEDGCARVKAEAGSDIQIRFSKCTWAVKGQGEEKVQLGMKRDNLYIISKLSYCKRQYYVYLCSSSLLVSLGLCSEQDSDVLHCNHDEEEAEEEETGVDLHNVLTTPGGGTVYLIVAVELCEARRAMLFHIPPESLTFAGASSSAASLADVAAGTPAIMSKMKDKDSNLFSLLYSWFLSNVSTRLEVAPGEEFRVAYEESKKLSPPSSFLLIDRPVHITVARMWAGITTWEKLKLCWMLVRETLLIPSGSAPLPLCDEPDGKLPADELNEMVESLKQTDAMTMAVMELGSKFPGLIEPLMTERDQYLCYMLRKKAQSVSEGVRIVAVVGAGHIAGIKKFWEEPIDLRKICCLPVSSRPHPATRIFRGFALGATVVTGFLVSSYSYRLSARLIVRLSRLLRG</sequence>
<evidence type="ECO:0000313" key="2">
    <source>
        <dbReference type="EnsemblProtists" id="EKX46595"/>
    </source>
</evidence>
<dbReference type="RefSeq" id="XP_005833575.1">
    <property type="nucleotide sequence ID" value="XM_005833518.1"/>
</dbReference>
<organism evidence="1">
    <name type="scientific">Guillardia theta (strain CCMP2712)</name>
    <name type="common">Cryptophyte</name>
    <dbReference type="NCBI Taxonomy" id="905079"/>
    <lineage>
        <taxon>Eukaryota</taxon>
        <taxon>Cryptophyceae</taxon>
        <taxon>Pyrenomonadales</taxon>
        <taxon>Geminigeraceae</taxon>
        <taxon>Guillardia</taxon>
    </lineage>
</organism>
<name>L1JEQ9_GUITC</name>
<dbReference type="AlphaFoldDB" id="L1JEQ9"/>
<evidence type="ECO:0008006" key="4">
    <source>
        <dbReference type="Google" id="ProtNLM"/>
    </source>
</evidence>
<keyword evidence="3" id="KW-1185">Reference proteome</keyword>
<dbReference type="OrthoDB" id="48306at2759"/>
<gene>
    <name evidence="1" type="ORF">GUITHDRAFT_137989</name>
</gene>
<protein>
    <recommendedName>
        <fullName evidence="4">TraB domain-containing protein</fullName>
    </recommendedName>
</protein>
<dbReference type="PANTHER" id="PTHR21530">
    <property type="entry name" value="PHEROMONE SHUTDOWN PROTEIN"/>
    <property type="match status" value="1"/>
</dbReference>
<dbReference type="PaxDb" id="55529-EKX46595"/>
<dbReference type="SUPFAM" id="SSF56300">
    <property type="entry name" value="Metallo-dependent phosphatases"/>
    <property type="match status" value="1"/>
</dbReference>
<evidence type="ECO:0000313" key="1">
    <source>
        <dbReference type="EMBL" id="EKX46595.1"/>
    </source>
</evidence>